<comment type="caution">
    <text evidence="1">The sequence shown here is derived from an EMBL/GenBank/DDBJ whole genome shotgun (WGS) entry which is preliminary data.</text>
</comment>
<dbReference type="Proteomes" id="UP001610100">
    <property type="component" value="Unassembled WGS sequence"/>
</dbReference>
<proteinExistence type="predicted"/>
<dbReference type="RefSeq" id="WP_344740479.1">
    <property type="nucleotide sequence ID" value="NZ_BAABAY010000001.1"/>
</dbReference>
<accession>A0ABW7MX82</accession>
<keyword evidence="2" id="KW-1185">Reference proteome</keyword>
<gene>
    <name evidence="1" type="ORF">V8G58_05720</name>
</gene>
<evidence type="ECO:0000313" key="2">
    <source>
        <dbReference type="Proteomes" id="UP001610100"/>
    </source>
</evidence>
<reference evidence="1 2" key="1">
    <citation type="submission" date="2024-02" db="EMBL/GenBank/DDBJ databases">
        <title>A Gaetbulibacter species isolated from tidal flats and genomic insights of their niches.</title>
        <authorList>
            <person name="Ye Y."/>
        </authorList>
    </citation>
    <scope>NUCLEOTIDE SEQUENCE [LARGE SCALE GENOMIC DNA]</scope>
    <source>
        <strain evidence="1 2">KYW382</strain>
    </source>
</reference>
<protein>
    <submittedName>
        <fullName evidence="1">DUF6327 family protein</fullName>
    </submittedName>
</protein>
<organism evidence="1 2">
    <name type="scientific">Gaetbulibacter aestuarii</name>
    <dbReference type="NCBI Taxonomy" id="1502358"/>
    <lineage>
        <taxon>Bacteria</taxon>
        <taxon>Pseudomonadati</taxon>
        <taxon>Bacteroidota</taxon>
        <taxon>Flavobacteriia</taxon>
        <taxon>Flavobacteriales</taxon>
        <taxon>Flavobacteriaceae</taxon>
        <taxon>Gaetbulibacter</taxon>
    </lineage>
</organism>
<evidence type="ECO:0000313" key="1">
    <source>
        <dbReference type="EMBL" id="MFH6771427.1"/>
    </source>
</evidence>
<name>A0ABW7MX82_9FLAO</name>
<sequence length="66" mass="8299">MKQYRTYEEVQRDLKRLDLERHIAWENMKLQKNKIGDELQPKQWMVTVYKVVQKYGVYILMRRLLR</sequence>
<dbReference type="EMBL" id="JBAWKB010000001">
    <property type="protein sequence ID" value="MFH6771427.1"/>
    <property type="molecule type" value="Genomic_DNA"/>
</dbReference>